<dbReference type="PROSITE" id="PS51194">
    <property type="entry name" value="HELICASE_CTER"/>
    <property type="match status" value="1"/>
</dbReference>
<feature type="compositionally biased region" description="Acidic residues" evidence="13">
    <location>
        <begin position="356"/>
        <end position="365"/>
    </location>
</feature>
<evidence type="ECO:0000256" key="13">
    <source>
        <dbReference type="SAM" id="MobiDB-lite"/>
    </source>
</evidence>
<keyword evidence="10" id="KW-0156">Chromatin regulator</keyword>
<feature type="domain" description="Helicase ATP-binding" evidence="14">
    <location>
        <begin position="419"/>
        <end position="586"/>
    </location>
</feature>
<evidence type="ECO:0000256" key="11">
    <source>
        <dbReference type="ARBA" id="ARBA00023242"/>
    </source>
</evidence>
<keyword evidence="7" id="KW-0378">Hydrolase</keyword>
<gene>
    <name evidence="16" type="ORF">OIU79_006967</name>
</gene>
<evidence type="ECO:0000256" key="7">
    <source>
        <dbReference type="ARBA" id="ARBA00022801"/>
    </source>
</evidence>
<evidence type="ECO:0000313" key="16">
    <source>
        <dbReference type="EMBL" id="KAJ6719214.1"/>
    </source>
</evidence>
<dbReference type="GO" id="GO:0010492">
    <property type="term" value="P:maintenance of shoot apical meristem identity"/>
    <property type="evidence" value="ECO:0007669"/>
    <property type="project" value="UniProtKB-ARBA"/>
</dbReference>
<dbReference type="InterPro" id="IPR029295">
    <property type="entry name" value="SnAC"/>
</dbReference>
<reference evidence="16" key="1">
    <citation type="submission" date="2022-11" db="EMBL/GenBank/DDBJ databases">
        <authorList>
            <person name="Hyden B.L."/>
            <person name="Feng K."/>
            <person name="Yates T."/>
            <person name="Jawdy S."/>
            <person name="Smart L.B."/>
            <person name="Muchero W."/>
        </authorList>
    </citation>
    <scope>NUCLEOTIDE SEQUENCE</scope>
    <source>
        <tissue evidence="16">Shoot tip</tissue>
    </source>
</reference>
<feature type="compositionally biased region" description="Basic and acidic residues" evidence="13">
    <location>
        <begin position="325"/>
        <end position="341"/>
    </location>
</feature>
<keyword evidence="11" id="KW-0539">Nucleus</keyword>
<evidence type="ECO:0000313" key="17">
    <source>
        <dbReference type="Proteomes" id="UP001151532"/>
    </source>
</evidence>
<feature type="domain" description="Helicase C-terminal" evidence="15">
    <location>
        <begin position="721"/>
        <end position="888"/>
    </location>
</feature>
<proteinExistence type="inferred from homology"/>
<feature type="compositionally biased region" description="Polar residues" evidence="13">
    <location>
        <begin position="12"/>
        <end position="21"/>
    </location>
</feature>
<sequence length="1121" mass="128731">MVAQLEHHHQQDSPAASFSSSPEDHVQKTKSLISALNFVSRNLPLPPDLFNTVSSIYSDVDNADFDGGAQERSQLQGSPGISIRTDLMTEFEDALSKRRPNCMSGFSLAESRENRYQSHTLHRLNELEELPSTRGEDLQMKCLLELHGLKLAELQNKVRSEVSSEYWLRFNCMFPDKQLFDWGMMRLPRPIYGIGDAFSMEADDQFRKKRDAERLSRIEEEERNHVETRKRKFFAEILNAVREFQLQLQATLKRRKQRNDGIQAWHGRQRQRATRAEKLRLQALKADDQEAYMRLVKESKNERLTLLLEETNTLLANLGAAVKRQKDAKHSDGIEPIRDSEADSPELDASRIESPLDTDPEEDVIIDSNLNDDTGDLLEGQRQYNSAIHSIQEKVTEQPYILKGGQLRSYQLEGLQWMLSLFNNNLNGILADEMGLGKTIQTISLIAYLKETKGVCGPHLIVAPKAVLPNWINEFSTWISEAEIKAFLYDGRLEERKAIREQLSREGNLQVLITHYDLIMRDKAFLKKIQWQYMIVDEGHRLKNHECALAKTIAGYQVKRRLLLTGTPIQNSLQELWSLLNFLLPHIFNSEDKFEEWFNAPFADRCEVSLTDEEQLLIIRRLHNVIRPFILRRKKNEVEKFLPGKTQVILKCDLSAWQKVYYQQVTEMGRVGLQTGSGKSKSLQNLTMQLRKCCNHPYLFVGDYNMWRKDEIMRASGKFELLDRLLPKLHATDHRVLLFSQMTRLMDILEIYLQLHDYKYLRLDGSTKTEERGTLLKKFNAPDSPYFMFLLSTRAGGLGLNLQTADTVIIFDSDWNPQMDQQAEDRAHRIGQKKEVRVFVLVSVGSVEEVILERAKQKKGIDAKVIQAGLFNTTSTAQDRKNMLEEIMRRGTSSLGTDVPSEREINRLAARSQEEFRIFEDMDKDRRKQEDYRSRLMEEQEVPEWAYPAPDNKEGKGKGFEQNSTGVLGKRRRKDVIYSDTLSDLQWIKAVENGEDMSKLSSKGKKQEHARSEANDSASNSAGTDKKVLEMRNENTPVASEGTSVDTYASVPKRPKSDEAVTQKPDYHVSEKSEQGSGESGWNKHIFTWNTYKKKRSSYVIPSSSSNSRGQSSNGKGNGWA</sequence>
<dbReference type="Gene3D" id="3.40.50.300">
    <property type="entry name" value="P-loop containing nucleotide triphosphate hydrolases"/>
    <property type="match status" value="1"/>
</dbReference>
<dbReference type="EMBL" id="JAPFFK010000014">
    <property type="protein sequence ID" value="KAJ6719214.1"/>
    <property type="molecule type" value="Genomic_DNA"/>
</dbReference>
<dbReference type="InterPro" id="IPR049730">
    <property type="entry name" value="SNF2/RAD54-like_C"/>
</dbReference>
<feature type="region of interest" description="Disordered" evidence="13">
    <location>
        <begin position="325"/>
        <end position="374"/>
    </location>
</feature>
<feature type="compositionally biased region" description="Basic and acidic residues" evidence="13">
    <location>
        <begin position="1"/>
        <end position="11"/>
    </location>
</feature>
<comment type="caution">
    <text evidence="16">The sequence shown here is derived from an EMBL/GenBank/DDBJ whole genome shotgun (WGS) entry which is preliminary data.</text>
</comment>
<organism evidence="16 17">
    <name type="scientific">Salix purpurea</name>
    <name type="common">Purple osier willow</name>
    <dbReference type="NCBI Taxonomy" id="77065"/>
    <lineage>
        <taxon>Eukaryota</taxon>
        <taxon>Viridiplantae</taxon>
        <taxon>Streptophyta</taxon>
        <taxon>Embryophyta</taxon>
        <taxon>Tracheophyta</taxon>
        <taxon>Spermatophyta</taxon>
        <taxon>Magnoliopsida</taxon>
        <taxon>eudicotyledons</taxon>
        <taxon>Gunneridae</taxon>
        <taxon>Pentapetalae</taxon>
        <taxon>rosids</taxon>
        <taxon>fabids</taxon>
        <taxon>Malpighiales</taxon>
        <taxon>Salicaceae</taxon>
        <taxon>Saliceae</taxon>
        <taxon>Salix</taxon>
    </lineage>
</organism>
<dbReference type="PANTHER" id="PTHR10799">
    <property type="entry name" value="SNF2/RAD54 HELICASE FAMILY"/>
    <property type="match status" value="1"/>
</dbReference>
<dbReference type="Pfam" id="PF14619">
    <property type="entry name" value="SnAC"/>
    <property type="match status" value="1"/>
</dbReference>
<dbReference type="GO" id="GO:0003678">
    <property type="term" value="F:DNA helicase activity"/>
    <property type="evidence" value="ECO:0007669"/>
    <property type="project" value="UniProtKB-EC"/>
</dbReference>
<dbReference type="AlphaFoldDB" id="A0A9Q0TWT3"/>
<accession>A0A9Q0TWT3</accession>
<dbReference type="Pfam" id="PF00271">
    <property type="entry name" value="Helicase_C"/>
    <property type="match status" value="1"/>
</dbReference>
<dbReference type="Proteomes" id="UP001151532">
    <property type="component" value="Chromosome 10"/>
</dbReference>
<evidence type="ECO:0000256" key="12">
    <source>
        <dbReference type="ARBA" id="ARBA00047995"/>
    </source>
</evidence>
<dbReference type="GO" id="GO:0005634">
    <property type="term" value="C:nucleus"/>
    <property type="evidence" value="ECO:0007669"/>
    <property type="project" value="UniProtKB-SubCell"/>
</dbReference>
<feature type="region of interest" description="Disordered" evidence="13">
    <location>
        <begin position="996"/>
        <end position="1084"/>
    </location>
</feature>
<dbReference type="PROSITE" id="PS51192">
    <property type="entry name" value="HELICASE_ATP_BIND_1"/>
    <property type="match status" value="1"/>
</dbReference>
<feature type="compositionally biased region" description="Basic and acidic residues" evidence="13">
    <location>
        <begin position="1055"/>
        <end position="1074"/>
    </location>
</feature>
<dbReference type="Gene3D" id="3.40.50.10810">
    <property type="entry name" value="Tandem AAA-ATPase domain"/>
    <property type="match status" value="1"/>
</dbReference>
<dbReference type="GO" id="GO:0016787">
    <property type="term" value="F:hydrolase activity"/>
    <property type="evidence" value="ECO:0007669"/>
    <property type="project" value="UniProtKB-KW"/>
</dbReference>
<keyword evidence="5" id="KW-0341">Growth regulation</keyword>
<dbReference type="GO" id="GO:0006325">
    <property type="term" value="P:chromatin organization"/>
    <property type="evidence" value="ECO:0007669"/>
    <property type="project" value="UniProtKB-KW"/>
</dbReference>
<name>A0A9Q0TWT3_SALPP</name>
<feature type="compositionally biased region" description="Basic and acidic residues" evidence="13">
    <location>
        <begin position="1005"/>
        <end position="1014"/>
    </location>
</feature>
<evidence type="ECO:0000256" key="2">
    <source>
        <dbReference type="ARBA" id="ARBA00008708"/>
    </source>
</evidence>
<feature type="region of interest" description="Disordered" evidence="13">
    <location>
        <begin position="1097"/>
        <end position="1121"/>
    </location>
</feature>
<feature type="compositionally biased region" description="Low complexity" evidence="13">
    <location>
        <begin position="1098"/>
        <end position="1115"/>
    </location>
</feature>
<keyword evidence="4" id="KW-0217">Developmental protein</keyword>
<dbReference type="EC" id="3.6.4.12" evidence="3"/>
<keyword evidence="9" id="KW-0067">ATP-binding</keyword>
<dbReference type="GO" id="GO:0010078">
    <property type="term" value="P:maintenance of root meristem identity"/>
    <property type="evidence" value="ECO:0007669"/>
    <property type="project" value="UniProtKB-ARBA"/>
</dbReference>
<dbReference type="SUPFAM" id="SSF52540">
    <property type="entry name" value="P-loop containing nucleoside triphosphate hydrolases"/>
    <property type="match status" value="2"/>
</dbReference>
<evidence type="ECO:0000256" key="5">
    <source>
        <dbReference type="ARBA" id="ARBA00022604"/>
    </source>
</evidence>
<evidence type="ECO:0000256" key="9">
    <source>
        <dbReference type="ARBA" id="ARBA00022840"/>
    </source>
</evidence>
<dbReference type="InterPro" id="IPR038718">
    <property type="entry name" value="SNF2-like_sf"/>
</dbReference>
<evidence type="ECO:0000259" key="14">
    <source>
        <dbReference type="PROSITE" id="PS51192"/>
    </source>
</evidence>
<feature type="region of interest" description="Disordered" evidence="13">
    <location>
        <begin position="933"/>
        <end position="968"/>
    </location>
</feature>
<feature type="compositionally biased region" description="Polar residues" evidence="13">
    <location>
        <begin position="1034"/>
        <end position="1047"/>
    </location>
</feature>
<dbReference type="OrthoDB" id="5857104at2759"/>
<dbReference type="InterPro" id="IPR027417">
    <property type="entry name" value="P-loop_NTPase"/>
</dbReference>
<comment type="catalytic activity">
    <reaction evidence="12">
        <text>ATP + H2O = ADP + phosphate + H(+)</text>
        <dbReference type="Rhea" id="RHEA:13065"/>
        <dbReference type="ChEBI" id="CHEBI:15377"/>
        <dbReference type="ChEBI" id="CHEBI:15378"/>
        <dbReference type="ChEBI" id="CHEBI:30616"/>
        <dbReference type="ChEBI" id="CHEBI:43474"/>
        <dbReference type="ChEBI" id="CHEBI:456216"/>
        <dbReference type="EC" id="3.6.4.12"/>
    </reaction>
</comment>
<dbReference type="SMART" id="SM00490">
    <property type="entry name" value="HELICc"/>
    <property type="match status" value="1"/>
</dbReference>
<dbReference type="GO" id="GO:0042393">
    <property type="term" value="F:histone binding"/>
    <property type="evidence" value="ECO:0007669"/>
    <property type="project" value="InterPro"/>
</dbReference>
<keyword evidence="17" id="KW-1185">Reference proteome</keyword>
<dbReference type="FunFam" id="3.40.50.300:FF:000755">
    <property type="entry name" value="Probable ATP-dependent DNA helicase CHR12"/>
    <property type="match status" value="1"/>
</dbReference>
<keyword evidence="6" id="KW-0547">Nucleotide-binding</keyword>
<evidence type="ECO:0000256" key="3">
    <source>
        <dbReference type="ARBA" id="ARBA00012551"/>
    </source>
</evidence>
<dbReference type="InterPro" id="IPR000330">
    <property type="entry name" value="SNF2_N"/>
</dbReference>
<evidence type="ECO:0000256" key="1">
    <source>
        <dbReference type="ARBA" id="ARBA00004123"/>
    </source>
</evidence>
<protein>
    <recommendedName>
        <fullName evidence="3">DNA helicase</fullName>
        <ecNumber evidence="3">3.6.4.12</ecNumber>
    </recommendedName>
</protein>
<dbReference type="InterPro" id="IPR014001">
    <property type="entry name" value="Helicase_ATP-bd"/>
</dbReference>
<comment type="subcellular location">
    <subcellularLocation>
        <location evidence="1">Nucleus</location>
    </subcellularLocation>
</comment>
<feature type="compositionally biased region" description="Basic and acidic residues" evidence="13">
    <location>
        <begin position="1024"/>
        <end position="1033"/>
    </location>
</feature>
<dbReference type="GO" id="GO:0005524">
    <property type="term" value="F:ATP binding"/>
    <property type="evidence" value="ECO:0007669"/>
    <property type="project" value="UniProtKB-KW"/>
</dbReference>
<dbReference type="Pfam" id="PF00176">
    <property type="entry name" value="SNF2-rel_dom"/>
    <property type="match status" value="1"/>
</dbReference>
<evidence type="ECO:0000259" key="15">
    <source>
        <dbReference type="PROSITE" id="PS51194"/>
    </source>
</evidence>
<dbReference type="InterPro" id="IPR001650">
    <property type="entry name" value="Helicase_C-like"/>
</dbReference>
<feature type="region of interest" description="Disordered" evidence="13">
    <location>
        <begin position="1"/>
        <end position="24"/>
    </location>
</feature>
<comment type="similarity">
    <text evidence="2">Belongs to the helicase family.</text>
</comment>
<reference evidence="16" key="2">
    <citation type="journal article" date="2023" name="Int. J. Mol. Sci.">
        <title>De Novo Assembly and Annotation of 11 Diverse Shrub Willow (Salix) Genomes Reveals Novel Gene Organization in Sex-Linked Regions.</title>
        <authorList>
            <person name="Hyden B."/>
            <person name="Feng K."/>
            <person name="Yates T.B."/>
            <person name="Jawdy S."/>
            <person name="Cereghino C."/>
            <person name="Smart L.B."/>
            <person name="Muchero W."/>
        </authorList>
    </citation>
    <scope>NUCLEOTIDE SEQUENCE</scope>
    <source>
        <tissue evidence="16">Shoot tip</tissue>
    </source>
</reference>
<dbReference type="SMART" id="SM00487">
    <property type="entry name" value="DEXDc"/>
    <property type="match status" value="1"/>
</dbReference>
<dbReference type="CDD" id="cd18793">
    <property type="entry name" value="SF2_C_SNF"/>
    <property type="match status" value="1"/>
</dbReference>
<evidence type="ECO:0000256" key="10">
    <source>
        <dbReference type="ARBA" id="ARBA00022853"/>
    </source>
</evidence>
<evidence type="ECO:0000256" key="4">
    <source>
        <dbReference type="ARBA" id="ARBA00022473"/>
    </source>
</evidence>
<evidence type="ECO:0000256" key="6">
    <source>
        <dbReference type="ARBA" id="ARBA00022741"/>
    </source>
</evidence>
<evidence type="ECO:0000256" key="8">
    <source>
        <dbReference type="ARBA" id="ARBA00022806"/>
    </source>
</evidence>
<dbReference type="GO" id="GO:0010231">
    <property type="term" value="P:maintenance of seed dormancy"/>
    <property type="evidence" value="ECO:0007669"/>
    <property type="project" value="UniProtKB-ARBA"/>
</dbReference>
<dbReference type="FunFam" id="3.40.50.10810:FF:000016">
    <property type="entry name" value="Chromatin structure-remodeling complex protein SYD"/>
    <property type="match status" value="1"/>
</dbReference>
<keyword evidence="8 16" id="KW-0347">Helicase</keyword>
<dbReference type="SMART" id="SM01314">
    <property type="entry name" value="SnAC"/>
    <property type="match status" value="1"/>
</dbReference>